<evidence type="ECO:0000313" key="5">
    <source>
        <dbReference type="EMBL" id="CAH0406847.1"/>
    </source>
</evidence>
<dbReference type="PANTHER" id="PTHR12585">
    <property type="entry name" value="SCC1 / RAD21 FAMILY MEMBER"/>
    <property type="match status" value="1"/>
</dbReference>
<comment type="subcellular location">
    <subcellularLocation>
        <location evidence="1">Nucleus</location>
    </subcellularLocation>
</comment>
<dbReference type="InterPro" id="IPR006910">
    <property type="entry name" value="Rad21_Rec8_N"/>
</dbReference>
<gene>
    <name evidence="5" type="ORF">CHILSU_LOCUS10237</name>
</gene>
<evidence type="ECO:0000256" key="3">
    <source>
        <dbReference type="SAM" id="MobiDB-lite"/>
    </source>
</evidence>
<evidence type="ECO:0000259" key="4">
    <source>
        <dbReference type="Pfam" id="PF04825"/>
    </source>
</evidence>
<feature type="region of interest" description="Disordered" evidence="3">
    <location>
        <begin position="536"/>
        <end position="572"/>
    </location>
</feature>
<feature type="compositionally biased region" description="Basic and acidic residues" evidence="3">
    <location>
        <begin position="489"/>
        <end position="501"/>
    </location>
</feature>
<dbReference type="Proteomes" id="UP001153292">
    <property type="component" value="Chromosome 7"/>
</dbReference>
<reference evidence="5" key="1">
    <citation type="submission" date="2021-12" db="EMBL/GenBank/DDBJ databases">
        <authorList>
            <person name="King R."/>
        </authorList>
    </citation>
    <scope>NUCLEOTIDE SEQUENCE</scope>
</reference>
<dbReference type="EMBL" id="OU963900">
    <property type="protein sequence ID" value="CAH0406847.1"/>
    <property type="molecule type" value="Genomic_DNA"/>
</dbReference>
<feature type="region of interest" description="Disordered" evidence="3">
    <location>
        <begin position="485"/>
        <end position="510"/>
    </location>
</feature>
<feature type="region of interest" description="Disordered" evidence="3">
    <location>
        <begin position="595"/>
        <end position="644"/>
    </location>
</feature>
<dbReference type="Pfam" id="PF04825">
    <property type="entry name" value="Rad21_Rec8_N"/>
    <property type="match status" value="1"/>
</dbReference>
<evidence type="ECO:0000256" key="1">
    <source>
        <dbReference type="ARBA" id="ARBA00004123"/>
    </source>
</evidence>
<accession>A0ABN8BGS3</accession>
<evidence type="ECO:0000256" key="2">
    <source>
        <dbReference type="ARBA" id="ARBA00023242"/>
    </source>
</evidence>
<name>A0ABN8BGS3_CHISP</name>
<evidence type="ECO:0000313" key="6">
    <source>
        <dbReference type="Proteomes" id="UP001153292"/>
    </source>
</evidence>
<feature type="compositionally biased region" description="Low complexity" evidence="3">
    <location>
        <begin position="552"/>
        <end position="565"/>
    </location>
</feature>
<organism evidence="5 6">
    <name type="scientific">Chilo suppressalis</name>
    <name type="common">Asiatic rice borer moth</name>
    <dbReference type="NCBI Taxonomy" id="168631"/>
    <lineage>
        <taxon>Eukaryota</taxon>
        <taxon>Metazoa</taxon>
        <taxon>Ecdysozoa</taxon>
        <taxon>Arthropoda</taxon>
        <taxon>Hexapoda</taxon>
        <taxon>Insecta</taxon>
        <taxon>Pterygota</taxon>
        <taxon>Neoptera</taxon>
        <taxon>Endopterygota</taxon>
        <taxon>Lepidoptera</taxon>
        <taxon>Glossata</taxon>
        <taxon>Ditrysia</taxon>
        <taxon>Pyraloidea</taxon>
        <taxon>Crambidae</taxon>
        <taxon>Crambinae</taxon>
        <taxon>Chilo</taxon>
    </lineage>
</organism>
<feature type="domain" description="Rad21/Rec8-like protein N-terminal" evidence="4">
    <location>
        <begin position="1"/>
        <end position="105"/>
    </location>
</feature>
<dbReference type="PANTHER" id="PTHR12585:SF27">
    <property type="entry name" value="MEIOTIC RECOMBINATION PROTEIN REC8 HOMOLOG"/>
    <property type="match status" value="1"/>
</dbReference>
<keyword evidence="2" id="KW-0539">Nucleus</keyword>
<sequence length="733" mass="83021">MFYPVESLKRGGRFYLCWVADSWPLRFATITHRQLWSQDIRKICDDLLEVMTNESGRPVCRFSLRLSSQLMRGLVRLYQRKVTVFLADLCMINANVTKHVNKKWNISEVVIDVPQRTLPQLPTAPLLVPEEPENEQRIEEIIRNSGNVVVNIEEITLKESAVPEILLPPNDGFGDENPEQLIKDQTIEMMLVQDKSVHHSGMDAALDITDKSHDKTRFAAHDAQMEPIAELDATIFRKSVGADRLTIADLEKDILEIPEIQIPAPDMPVPQPVQQIIEEPPVENIPIQGPTRPEEETVAKDQTVGIQLEELEEEPQTKRRRLKDKLIIDKKIKLTADYLVTRIENPHVELRCEESSDDIVDISVPVEILFRRPCRAGFRLASNIGLPLTRMYQRRLGFVVKHPRTDREMEEIAVERTSRIRTRSLLERIEEEPAIIPERIEVQIEQPMQIIDISKDGANNAGDLQNVTIPMEVDISDLPTQKIVMNESQTRKRTSEHDISPKRKRLSGYVSFRESQHLAIETSVPINEAEKENIPRAANIRTPPPPLPQSNTRPTSQQRRTTQGQDVNSLPPDAVEKSLTVMLEEAGLADLPIRTVAEQEIPQPQATVSQRVTRRGGDSESSETPLGSLDRTKVSLGDSDQTTDSKKFIRDQWGTEGTMVKILRNIKAGMKPLTVRKLIDKGPVIAGYKAIMAARCFSSILKLKQHGFIIVKKVPDTLEIKDILLGPKFDSVK</sequence>
<protein>
    <recommendedName>
        <fullName evidence="4">Rad21/Rec8-like protein N-terminal domain-containing protein</fullName>
    </recommendedName>
</protein>
<proteinExistence type="predicted"/>
<dbReference type="InterPro" id="IPR039781">
    <property type="entry name" value="Rad21/Rec8-like"/>
</dbReference>
<feature type="compositionally biased region" description="Polar residues" evidence="3">
    <location>
        <begin position="602"/>
        <end position="611"/>
    </location>
</feature>
<keyword evidence="6" id="KW-1185">Reference proteome</keyword>